<evidence type="ECO:0000313" key="2">
    <source>
        <dbReference type="Proteomes" id="UP000275846"/>
    </source>
</evidence>
<dbReference type="Proteomes" id="UP000275846">
    <property type="component" value="Unassembled WGS sequence"/>
</dbReference>
<evidence type="ECO:0000313" key="1">
    <source>
        <dbReference type="EMBL" id="VDM04100.1"/>
    </source>
</evidence>
<dbReference type="OrthoDB" id="6320066at2759"/>
<sequence length="105" mass="11712">MSLRVLADREVKKTPQGHFEEIAEATANKPGNLGGPHPGLTGMEKIREDWFSNLRGQPDCCRQILARKSPVPRTNLVDAQALPTCPHCQRIFQARIGLVGHFRTE</sequence>
<proteinExistence type="predicted"/>
<gene>
    <name evidence="1" type="ORF">SSLN_LOCUS17714</name>
</gene>
<dbReference type="AlphaFoldDB" id="A0A183TML6"/>
<dbReference type="EMBL" id="UYSU01042982">
    <property type="protein sequence ID" value="VDM04100.1"/>
    <property type="molecule type" value="Genomic_DNA"/>
</dbReference>
<organism evidence="3">
    <name type="scientific">Schistocephalus solidus</name>
    <name type="common">Tapeworm</name>
    <dbReference type="NCBI Taxonomy" id="70667"/>
    <lineage>
        <taxon>Eukaryota</taxon>
        <taxon>Metazoa</taxon>
        <taxon>Spiralia</taxon>
        <taxon>Lophotrochozoa</taxon>
        <taxon>Platyhelminthes</taxon>
        <taxon>Cestoda</taxon>
        <taxon>Eucestoda</taxon>
        <taxon>Diphyllobothriidea</taxon>
        <taxon>Diphyllobothriidae</taxon>
        <taxon>Schistocephalus</taxon>
    </lineage>
</organism>
<evidence type="ECO:0000313" key="3">
    <source>
        <dbReference type="WBParaSite" id="SSLN_0001838801-mRNA-1"/>
    </source>
</evidence>
<reference evidence="1 2" key="2">
    <citation type="submission" date="2018-11" db="EMBL/GenBank/DDBJ databases">
        <authorList>
            <consortium name="Pathogen Informatics"/>
        </authorList>
    </citation>
    <scope>NUCLEOTIDE SEQUENCE [LARGE SCALE GENOMIC DNA]</scope>
    <source>
        <strain evidence="1 2">NST_G2</strain>
    </source>
</reference>
<accession>A0A183TML6</accession>
<name>A0A183TML6_SCHSO</name>
<keyword evidence="2" id="KW-1185">Reference proteome</keyword>
<reference evidence="3" key="1">
    <citation type="submission" date="2016-06" db="UniProtKB">
        <authorList>
            <consortium name="WormBaseParasite"/>
        </authorList>
    </citation>
    <scope>IDENTIFICATION</scope>
</reference>
<dbReference type="WBParaSite" id="SSLN_0001838801-mRNA-1">
    <property type="protein sequence ID" value="SSLN_0001838801-mRNA-1"/>
    <property type="gene ID" value="SSLN_0001838801"/>
</dbReference>
<protein>
    <submittedName>
        <fullName evidence="3">C2H2-type domain-containing protein</fullName>
    </submittedName>
</protein>